<feature type="region of interest" description="Disordered" evidence="1">
    <location>
        <begin position="1"/>
        <end position="21"/>
    </location>
</feature>
<keyword evidence="4" id="KW-1185">Reference proteome</keyword>
<protein>
    <submittedName>
        <fullName evidence="3">Uncharacterized protein</fullName>
    </submittedName>
</protein>
<dbReference type="AlphaFoldDB" id="A0A812KXR9"/>
<reference evidence="3" key="1">
    <citation type="submission" date="2021-02" db="EMBL/GenBank/DDBJ databases">
        <authorList>
            <person name="Dougan E. K."/>
            <person name="Rhodes N."/>
            <person name="Thang M."/>
            <person name="Chan C."/>
        </authorList>
    </citation>
    <scope>NUCLEOTIDE SEQUENCE</scope>
</reference>
<organism evidence="3 4">
    <name type="scientific">Symbiodinium natans</name>
    <dbReference type="NCBI Taxonomy" id="878477"/>
    <lineage>
        <taxon>Eukaryota</taxon>
        <taxon>Sar</taxon>
        <taxon>Alveolata</taxon>
        <taxon>Dinophyceae</taxon>
        <taxon>Suessiales</taxon>
        <taxon>Symbiodiniaceae</taxon>
        <taxon>Symbiodinium</taxon>
    </lineage>
</organism>
<dbReference type="OrthoDB" id="429360at2759"/>
<keyword evidence="2" id="KW-0472">Membrane</keyword>
<feature type="transmembrane region" description="Helical" evidence="2">
    <location>
        <begin position="430"/>
        <end position="458"/>
    </location>
</feature>
<keyword evidence="2" id="KW-1133">Transmembrane helix</keyword>
<accession>A0A812KXR9</accession>
<feature type="region of interest" description="Disordered" evidence="1">
    <location>
        <begin position="342"/>
        <end position="378"/>
    </location>
</feature>
<feature type="transmembrane region" description="Helical" evidence="2">
    <location>
        <begin position="46"/>
        <end position="67"/>
    </location>
</feature>
<keyword evidence="2" id="KW-0812">Transmembrane</keyword>
<feature type="transmembrane region" description="Helical" evidence="2">
    <location>
        <begin position="79"/>
        <end position="96"/>
    </location>
</feature>
<sequence>MAGANESGAATQASELAPNDAAKPAAAQDMEDLDAPRKGCRYRVKFLLVCVILPVCNGLLCSMLWAANSLHYQEQGWPLWRLGVIGLVSSMARLVMTQLSNLFGPWFSLLINIVHLGCLAPVLVTVQEEWYVALQMFVSICLDAVLTNDAIVFFHFSESESEATYATSCQLQCYVLGYASASTIGGAIYDLARWPGVVIAHVCLQVVVCGVLVVEPCVHKSIADLCRRCCRRCYSHTEDSKPTEMSSVLPGSESAGMSIRVVAVPPTEQSLPGAVAEDLDQDHGALRNRARSSTNSEDGDVQKIVPAPSEDRPQPSPNTQAFLSPDQAVVAPWGNRLLFGSDSNYSEAGRPRAGSGGSSVGNRPRAGSGGSGVSYSSQQSLAKAKRVSELLAQSIPPQRNSLVMRVPPVPPPDPSQPSDLDRRSRLPRSLWLPAFLAGLFSCVYNFAYVTEFVLFAIYFKEQHNWHSATWAGVAQSSGDILAAVILQLIARFAPPSPEKEQAGFDAGGATRAWYSISAKPYNLVWFCLWWVVLCLGMTVPNLPVVIVSQVVMGTLYVTCIQGATKLNTYYSLGDANVFISLQLIKLNAEAVGMSLATLTAMVLYEQVHPNAPFILSAALN</sequence>
<comment type="caution">
    <text evidence="3">The sequence shown here is derived from an EMBL/GenBank/DDBJ whole genome shotgun (WGS) entry which is preliminary data.</text>
</comment>
<dbReference type="Proteomes" id="UP000604046">
    <property type="component" value="Unassembled WGS sequence"/>
</dbReference>
<evidence type="ECO:0000256" key="2">
    <source>
        <dbReference type="SAM" id="Phobius"/>
    </source>
</evidence>
<feature type="non-terminal residue" evidence="3">
    <location>
        <position position="1"/>
    </location>
</feature>
<evidence type="ECO:0000313" key="4">
    <source>
        <dbReference type="Proteomes" id="UP000604046"/>
    </source>
</evidence>
<name>A0A812KXR9_9DINO</name>
<dbReference type="SUPFAM" id="SSF103473">
    <property type="entry name" value="MFS general substrate transporter"/>
    <property type="match status" value="1"/>
</dbReference>
<feature type="transmembrane region" description="Helical" evidence="2">
    <location>
        <begin position="521"/>
        <end position="539"/>
    </location>
</feature>
<feature type="transmembrane region" description="Helical" evidence="2">
    <location>
        <begin position="103"/>
        <end position="124"/>
    </location>
</feature>
<dbReference type="InterPro" id="IPR036259">
    <property type="entry name" value="MFS_trans_sf"/>
</dbReference>
<evidence type="ECO:0000313" key="3">
    <source>
        <dbReference type="EMBL" id="CAE7235331.1"/>
    </source>
</evidence>
<evidence type="ECO:0000256" key="1">
    <source>
        <dbReference type="SAM" id="MobiDB-lite"/>
    </source>
</evidence>
<gene>
    <name evidence="3" type="ORF">SNAT2548_LOCUS10029</name>
</gene>
<proteinExistence type="predicted"/>
<feature type="region of interest" description="Disordered" evidence="1">
    <location>
        <begin position="288"/>
        <end position="325"/>
    </location>
</feature>
<dbReference type="EMBL" id="CAJNDS010000805">
    <property type="protein sequence ID" value="CAE7235331.1"/>
    <property type="molecule type" value="Genomic_DNA"/>
</dbReference>
<feature type="region of interest" description="Disordered" evidence="1">
    <location>
        <begin position="401"/>
        <end position="422"/>
    </location>
</feature>